<dbReference type="InterPro" id="IPR011991">
    <property type="entry name" value="ArsR-like_HTH"/>
</dbReference>
<keyword evidence="6" id="KW-1185">Reference proteome</keyword>
<dbReference type="GeneID" id="72467363"/>
<name>A0A9R1C9Q2_9BACT</name>
<dbReference type="PANTHER" id="PTHR33154:SF15">
    <property type="entry name" value="REGULATORY PROTEIN ARSR"/>
    <property type="match status" value="1"/>
</dbReference>
<sequence length="111" mass="12792">MNTKKDYSLKAEQIARFAKALAHPARIQILQFLASRQECYFGDIHDELPIAKATVSQHLKELKDAGLIQGTIEAPKVRYCINRDNWQYAHELFCNFFSKEIKATNCSCEKQ</sequence>
<dbReference type="Gene3D" id="1.10.10.10">
    <property type="entry name" value="Winged helix-like DNA-binding domain superfamily/Winged helix DNA-binding domain"/>
    <property type="match status" value="1"/>
</dbReference>
<organism evidence="5 6">
    <name type="scientific">Prevotella lacticifex</name>
    <dbReference type="NCBI Taxonomy" id="2854755"/>
    <lineage>
        <taxon>Bacteria</taxon>
        <taxon>Pseudomonadati</taxon>
        <taxon>Bacteroidota</taxon>
        <taxon>Bacteroidia</taxon>
        <taxon>Bacteroidales</taxon>
        <taxon>Prevotellaceae</taxon>
        <taxon>Prevotella</taxon>
    </lineage>
</organism>
<evidence type="ECO:0000256" key="3">
    <source>
        <dbReference type="ARBA" id="ARBA00023163"/>
    </source>
</evidence>
<evidence type="ECO:0000256" key="2">
    <source>
        <dbReference type="ARBA" id="ARBA00023125"/>
    </source>
</evidence>
<dbReference type="InterPro" id="IPR036390">
    <property type="entry name" value="WH_DNA-bd_sf"/>
</dbReference>
<evidence type="ECO:0000256" key="1">
    <source>
        <dbReference type="ARBA" id="ARBA00023015"/>
    </source>
</evidence>
<feature type="domain" description="HTH arsR-type" evidence="4">
    <location>
        <begin position="6"/>
        <end position="104"/>
    </location>
</feature>
<dbReference type="NCBIfam" id="NF033788">
    <property type="entry name" value="HTH_metalloreg"/>
    <property type="match status" value="1"/>
</dbReference>
<dbReference type="EMBL" id="BPUB01000001">
    <property type="protein sequence ID" value="GJG58600.1"/>
    <property type="molecule type" value="Genomic_DNA"/>
</dbReference>
<comment type="caution">
    <text evidence="5">The sequence shown here is derived from an EMBL/GenBank/DDBJ whole genome shotgun (WGS) entry which is preliminary data.</text>
</comment>
<dbReference type="SUPFAM" id="SSF46785">
    <property type="entry name" value="Winged helix' DNA-binding domain"/>
    <property type="match status" value="1"/>
</dbReference>
<keyword evidence="2" id="KW-0238">DNA-binding</keyword>
<dbReference type="GO" id="GO:0003700">
    <property type="term" value="F:DNA-binding transcription factor activity"/>
    <property type="evidence" value="ECO:0007669"/>
    <property type="project" value="InterPro"/>
</dbReference>
<dbReference type="CDD" id="cd00090">
    <property type="entry name" value="HTH_ARSR"/>
    <property type="match status" value="1"/>
</dbReference>
<proteinExistence type="predicted"/>
<protein>
    <submittedName>
        <fullName evidence="5">Transcriptional regulator</fullName>
    </submittedName>
</protein>
<evidence type="ECO:0000313" key="5">
    <source>
        <dbReference type="EMBL" id="GJG58600.1"/>
    </source>
</evidence>
<gene>
    <name evidence="5" type="ORF">PRLR5076_14510</name>
</gene>
<dbReference type="Proteomes" id="UP000825483">
    <property type="component" value="Unassembled WGS sequence"/>
</dbReference>
<evidence type="ECO:0000313" key="6">
    <source>
        <dbReference type="Proteomes" id="UP000825483"/>
    </source>
</evidence>
<evidence type="ECO:0000259" key="4">
    <source>
        <dbReference type="PROSITE" id="PS50987"/>
    </source>
</evidence>
<dbReference type="InterPro" id="IPR051081">
    <property type="entry name" value="HTH_MetalResp_TranReg"/>
</dbReference>
<dbReference type="InterPro" id="IPR001845">
    <property type="entry name" value="HTH_ArsR_DNA-bd_dom"/>
</dbReference>
<dbReference type="InterPro" id="IPR036388">
    <property type="entry name" value="WH-like_DNA-bd_sf"/>
</dbReference>
<dbReference type="Pfam" id="PF01022">
    <property type="entry name" value="HTH_5"/>
    <property type="match status" value="1"/>
</dbReference>
<keyword evidence="1" id="KW-0805">Transcription regulation</keyword>
<dbReference type="RefSeq" id="WP_223926155.1">
    <property type="nucleotide sequence ID" value="NZ_BPTU01000001.1"/>
</dbReference>
<keyword evidence="3" id="KW-0804">Transcription</keyword>
<dbReference type="SMART" id="SM00418">
    <property type="entry name" value="HTH_ARSR"/>
    <property type="match status" value="1"/>
</dbReference>
<reference evidence="5" key="1">
    <citation type="journal article" date="2022" name="Int. J. Syst. Evol. Microbiol.">
        <title>Prevotella lacticifex sp. nov., isolated from the rumen of cows.</title>
        <authorList>
            <person name="Shinkai T."/>
            <person name="Ikeyama N."/>
            <person name="Kumagai M."/>
            <person name="Ohmori H."/>
            <person name="Sakamoto M."/>
            <person name="Ohkuma M."/>
            <person name="Mitsumori M."/>
        </authorList>
    </citation>
    <scope>NUCLEOTIDE SEQUENCE</scope>
    <source>
        <strain evidence="5">R5076</strain>
    </source>
</reference>
<dbReference type="GO" id="GO:0003677">
    <property type="term" value="F:DNA binding"/>
    <property type="evidence" value="ECO:0007669"/>
    <property type="project" value="UniProtKB-KW"/>
</dbReference>
<dbReference type="PANTHER" id="PTHR33154">
    <property type="entry name" value="TRANSCRIPTIONAL REGULATOR, ARSR FAMILY"/>
    <property type="match status" value="1"/>
</dbReference>
<accession>A0A9R1C9Q2</accession>
<dbReference type="PRINTS" id="PR00778">
    <property type="entry name" value="HTHARSR"/>
</dbReference>
<dbReference type="PROSITE" id="PS50987">
    <property type="entry name" value="HTH_ARSR_2"/>
    <property type="match status" value="1"/>
</dbReference>
<dbReference type="AlphaFoldDB" id="A0A9R1C9Q2"/>